<dbReference type="OrthoDB" id="7644395at2"/>
<reference evidence="1 2" key="1">
    <citation type="submission" date="2018-05" db="EMBL/GenBank/DDBJ databases">
        <title>Pararhodobacter marina sp. nov., isolated from deep-sea water of the Indian Ocean.</title>
        <authorList>
            <person name="Lai Q.Sr."/>
            <person name="Liu X."/>
            <person name="Shao Z."/>
        </authorList>
    </citation>
    <scope>NUCLEOTIDE SEQUENCE [LARGE SCALE GENOMIC DNA]</scope>
    <source>
        <strain evidence="1 2">CIC4N-9</strain>
    </source>
</reference>
<dbReference type="InterPro" id="IPR053745">
    <property type="entry name" value="Viral_Tail_Comp_sf"/>
</dbReference>
<gene>
    <name evidence="1" type="ORF">C4N9_13050</name>
</gene>
<dbReference type="EMBL" id="QEYD01000007">
    <property type="protein sequence ID" value="PWE28262.1"/>
    <property type="molecule type" value="Genomic_DNA"/>
</dbReference>
<sequence length="135" mass="14149">MSYQSADALQEALYALLSGDGPLAALVPGGIFDAPPPATPQGTYVVLGEEDVIDRSDVSGSGAEHRVLVQVVSDAAGFLTAKSAAARIAEILPGAQPALGAGRVVAIWFHEARARRAEGASLRRIDLRFRVRVEN</sequence>
<organism evidence="1 2">
    <name type="scientific">Pararhodobacter marinus</name>
    <dbReference type="NCBI Taxonomy" id="2184063"/>
    <lineage>
        <taxon>Bacteria</taxon>
        <taxon>Pseudomonadati</taxon>
        <taxon>Pseudomonadota</taxon>
        <taxon>Alphaproteobacteria</taxon>
        <taxon>Rhodobacterales</taxon>
        <taxon>Paracoccaceae</taxon>
        <taxon>Pararhodobacter</taxon>
    </lineage>
</organism>
<dbReference type="Pfam" id="PF11367">
    <property type="entry name" value="Tail_completion_gp17"/>
    <property type="match status" value="1"/>
</dbReference>
<dbReference type="Proteomes" id="UP000244940">
    <property type="component" value="Unassembled WGS sequence"/>
</dbReference>
<proteinExistence type="predicted"/>
<evidence type="ECO:0000313" key="2">
    <source>
        <dbReference type="Proteomes" id="UP000244940"/>
    </source>
</evidence>
<name>A0A2U2C8S6_9RHOB</name>
<dbReference type="Gene3D" id="3.30.2000.30">
    <property type="match status" value="1"/>
</dbReference>
<accession>A0A2U2C8S6</accession>
<evidence type="ECO:0000313" key="1">
    <source>
        <dbReference type="EMBL" id="PWE28262.1"/>
    </source>
</evidence>
<dbReference type="AlphaFoldDB" id="A0A2U2C8S6"/>
<dbReference type="RefSeq" id="WP_109533769.1">
    <property type="nucleotide sequence ID" value="NZ_CAXPUO010000036.1"/>
</dbReference>
<dbReference type="GeneID" id="94365819"/>
<dbReference type="InterPro" id="IPR021508">
    <property type="entry name" value="Gp17-like"/>
</dbReference>
<protein>
    <submittedName>
        <fullName evidence="1">DUF3168 domain-containing protein</fullName>
    </submittedName>
</protein>
<keyword evidence="2" id="KW-1185">Reference proteome</keyword>
<comment type="caution">
    <text evidence="1">The sequence shown here is derived from an EMBL/GenBank/DDBJ whole genome shotgun (WGS) entry which is preliminary data.</text>
</comment>